<evidence type="ECO:0000313" key="11">
    <source>
        <dbReference type="EMBL" id="CDM64312.1"/>
    </source>
</evidence>
<dbReference type="InterPro" id="IPR003385">
    <property type="entry name" value="Glyco_hydro_77"/>
</dbReference>
<dbReference type="EC" id="2.4.1.25" evidence="3 10"/>
<dbReference type="PANTHER" id="PTHR32438:SF5">
    <property type="entry name" value="4-ALPHA-GLUCANOTRANSFERASE DPE1, CHLOROPLASTIC_AMYLOPLASTIC"/>
    <property type="match status" value="1"/>
</dbReference>
<keyword evidence="5 10" id="KW-0328">Glycosyltransferase</keyword>
<sequence length="507" mass="57669">MIFPRASGILLHLTSLPGQFGIGDLGAEARKFVDFLVASGQSLWQILPLGPTGYGDSPYQSLSAFAGNTLLISPAQLLADGLLAAEDIPPIGFPQARVDFGRVIAFKRMILERAFARFREKPFGFREEFERFCEWAASWLDDYALFRALKEAHGEAPWNLWDKAFARRQELAQARAQLRERIEAHKFHQFLFFKQWLELKSYCSERGVKIIGDVPLFVAYDSADVWANPHLFKLNENGAPKVVAGVPPDYFSATGQLWGNPIYDWDRLKSEGFHWWIERVRWTLQLVDIVRLDHFRGFVACWEVPGEDKTAERGRWVEAPGNELLSALTEELGQLPFIAEDLGFITTDVIALRDHFGFPGMRILQYAFGGDSRDQNLPHNYPRNAVVYTGTHDNDTVIGWFNGRVGVDSTRDAEQIERERRFCMKYLNTDGREINWDFIRAAFASVADLAIVPLQDVLGLGSEARMNLPASAEGNWSWRYTPDSLTEEHSRRLRELSELYGRSVGTV</sequence>
<dbReference type="GO" id="GO:0005975">
    <property type="term" value="P:carbohydrate metabolic process"/>
    <property type="evidence" value="ECO:0007669"/>
    <property type="project" value="InterPro"/>
</dbReference>
<comment type="catalytic activity">
    <reaction evidence="1 10">
        <text>Transfers a segment of a (1-&gt;4)-alpha-D-glucan to a new position in an acceptor, which may be glucose or a (1-&gt;4)-alpha-D-glucan.</text>
        <dbReference type="EC" id="2.4.1.25"/>
    </reaction>
</comment>
<evidence type="ECO:0000256" key="8">
    <source>
        <dbReference type="ARBA" id="ARBA00031423"/>
    </source>
</evidence>
<dbReference type="InterPro" id="IPR017853">
    <property type="entry name" value="GH"/>
</dbReference>
<dbReference type="NCBIfam" id="NF011080">
    <property type="entry name" value="PRK14508.1-3"/>
    <property type="match status" value="1"/>
</dbReference>
<evidence type="ECO:0000313" key="12">
    <source>
        <dbReference type="Proteomes" id="UP000031518"/>
    </source>
</evidence>
<dbReference type="OrthoDB" id="9811841at2"/>
<comment type="similarity">
    <text evidence="2 10">Belongs to the disproportionating enzyme family.</text>
</comment>
<accession>A0A0B6WUE0</accession>
<keyword evidence="7 10" id="KW-0119">Carbohydrate metabolism</keyword>
<dbReference type="GO" id="GO:0004134">
    <property type="term" value="F:4-alpha-glucanotransferase activity"/>
    <property type="evidence" value="ECO:0007669"/>
    <property type="project" value="UniProtKB-EC"/>
</dbReference>
<dbReference type="NCBIfam" id="TIGR00217">
    <property type="entry name" value="malQ"/>
    <property type="match status" value="1"/>
</dbReference>
<dbReference type="Proteomes" id="UP000031518">
    <property type="component" value="Unassembled WGS sequence"/>
</dbReference>
<reference evidence="11 12" key="1">
    <citation type="submission" date="2013-12" db="EMBL/GenBank/DDBJ databases">
        <authorList>
            <person name="Stott M."/>
        </authorList>
    </citation>
    <scope>NUCLEOTIDE SEQUENCE [LARGE SCALE GENOMIC DNA]</scope>
    <source>
        <strain evidence="11 12">K22</strain>
    </source>
</reference>
<evidence type="ECO:0000256" key="9">
    <source>
        <dbReference type="ARBA" id="ARBA00031501"/>
    </source>
</evidence>
<evidence type="ECO:0000256" key="2">
    <source>
        <dbReference type="ARBA" id="ARBA00005684"/>
    </source>
</evidence>
<gene>
    <name evidence="11" type="ORF">PYK22_00305</name>
</gene>
<evidence type="ECO:0000256" key="7">
    <source>
        <dbReference type="ARBA" id="ARBA00023277"/>
    </source>
</evidence>
<reference evidence="11 12" key="2">
    <citation type="submission" date="2015-01" db="EMBL/GenBank/DDBJ databases">
        <title>Complete genome sequence of Pyrinomonas methylaliphatogenes type strain K22T.</title>
        <authorList>
            <person name="Lee K.C.Y."/>
            <person name="Power J.F."/>
            <person name="Dunfield P.F."/>
            <person name="Morgan X.C."/>
            <person name="Huttenhower C."/>
            <person name="Stott M.B."/>
        </authorList>
    </citation>
    <scope>NUCLEOTIDE SEQUENCE [LARGE SCALE GENOMIC DNA]</scope>
    <source>
        <strain evidence="11 12">K22</strain>
    </source>
</reference>
<evidence type="ECO:0000256" key="10">
    <source>
        <dbReference type="RuleBase" id="RU361207"/>
    </source>
</evidence>
<evidence type="ECO:0000256" key="6">
    <source>
        <dbReference type="ARBA" id="ARBA00022679"/>
    </source>
</evidence>
<dbReference type="Pfam" id="PF02446">
    <property type="entry name" value="Glyco_hydro_77"/>
    <property type="match status" value="1"/>
</dbReference>
<dbReference type="EMBL" id="CBXV010000001">
    <property type="protein sequence ID" value="CDM64312.1"/>
    <property type="molecule type" value="Genomic_DNA"/>
</dbReference>
<evidence type="ECO:0000256" key="5">
    <source>
        <dbReference type="ARBA" id="ARBA00022676"/>
    </source>
</evidence>
<evidence type="ECO:0000256" key="3">
    <source>
        <dbReference type="ARBA" id="ARBA00012560"/>
    </source>
</evidence>
<dbReference type="STRING" id="454194.PYK22_00305"/>
<dbReference type="Gene3D" id="3.20.20.80">
    <property type="entry name" value="Glycosidases"/>
    <property type="match status" value="1"/>
</dbReference>
<evidence type="ECO:0000256" key="1">
    <source>
        <dbReference type="ARBA" id="ARBA00000439"/>
    </source>
</evidence>
<keyword evidence="6 10" id="KW-0808">Transferase</keyword>
<keyword evidence="12" id="KW-1185">Reference proteome</keyword>
<dbReference type="AlphaFoldDB" id="A0A0B6WUE0"/>
<name>A0A0B6WUE0_9BACT</name>
<dbReference type="SUPFAM" id="SSF51445">
    <property type="entry name" value="(Trans)glycosidases"/>
    <property type="match status" value="1"/>
</dbReference>
<protein>
    <recommendedName>
        <fullName evidence="4 10">4-alpha-glucanotransferase</fullName>
        <ecNumber evidence="3 10">2.4.1.25</ecNumber>
    </recommendedName>
    <alternativeName>
        <fullName evidence="8 10">Amylomaltase</fullName>
    </alternativeName>
    <alternativeName>
        <fullName evidence="9 10">Disproportionating enzyme</fullName>
    </alternativeName>
</protein>
<evidence type="ECO:0000256" key="4">
    <source>
        <dbReference type="ARBA" id="ARBA00020295"/>
    </source>
</evidence>
<dbReference type="PANTHER" id="PTHR32438">
    <property type="entry name" value="4-ALPHA-GLUCANOTRANSFERASE DPE1, CHLOROPLASTIC/AMYLOPLASTIC"/>
    <property type="match status" value="1"/>
</dbReference>
<dbReference type="RefSeq" id="WP_041973438.1">
    <property type="nucleotide sequence ID" value="NZ_CBXV010000001.1"/>
</dbReference>
<organism evidence="11 12">
    <name type="scientific">Pyrinomonas methylaliphatogenes</name>
    <dbReference type="NCBI Taxonomy" id="454194"/>
    <lineage>
        <taxon>Bacteria</taxon>
        <taxon>Pseudomonadati</taxon>
        <taxon>Acidobacteriota</taxon>
        <taxon>Blastocatellia</taxon>
        <taxon>Blastocatellales</taxon>
        <taxon>Pyrinomonadaceae</taxon>
        <taxon>Pyrinomonas</taxon>
    </lineage>
</organism>
<proteinExistence type="inferred from homology"/>